<comment type="caution">
    <text evidence="1">The sequence shown here is derived from an EMBL/GenBank/DDBJ whole genome shotgun (WGS) entry which is preliminary data.</text>
</comment>
<name>A0A8J6T642_9DELT</name>
<sequence>MANFETVEVSTDLLILGGGFSACGVATEAAYWAKKNGLKVTLVDKAALDRSGAVAMGLSAINQYVGIRDGDNTVEDYVRYVRQDLMGVSRED</sequence>
<dbReference type="Gene3D" id="3.50.50.60">
    <property type="entry name" value="FAD/NAD(P)-binding domain"/>
    <property type="match status" value="1"/>
</dbReference>
<evidence type="ECO:0000313" key="2">
    <source>
        <dbReference type="Proteomes" id="UP000650524"/>
    </source>
</evidence>
<organism evidence="1 2">
    <name type="scientific">Candidatus Desulfacyla euxinica</name>
    <dbReference type="NCBI Taxonomy" id="2841693"/>
    <lineage>
        <taxon>Bacteria</taxon>
        <taxon>Deltaproteobacteria</taxon>
        <taxon>Candidatus Desulfacyla</taxon>
    </lineage>
</organism>
<gene>
    <name evidence="1" type="ORF">H8E19_18160</name>
</gene>
<dbReference type="InterPro" id="IPR036188">
    <property type="entry name" value="FAD/NAD-bd_sf"/>
</dbReference>
<feature type="non-terminal residue" evidence="1">
    <location>
        <position position="92"/>
    </location>
</feature>
<dbReference type="EMBL" id="JACNJD010000375">
    <property type="protein sequence ID" value="MBC8179332.1"/>
    <property type="molecule type" value="Genomic_DNA"/>
</dbReference>
<evidence type="ECO:0000313" key="1">
    <source>
        <dbReference type="EMBL" id="MBC8179332.1"/>
    </source>
</evidence>
<dbReference type="EC" id="1.8.99.2" evidence="1"/>
<dbReference type="AlphaFoldDB" id="A0A8J6T642"/>
<dbReference type="GO" id="GO:0009973">
    <property type="term" value="F:adenylyl-sulfate reductase activity"/>
    <property type="evidence" value="ECO:0007669"/>
    <property type="project" value="UniProtKB-EC"/>
</dbReference>
<dbReference type="Proteomes" id="UP000650524">
    <property type="component" value="Unassembled WGS sequence"/>
</dbReference>
<keyword evidence="1" id="KW-0560">Oxidoreductase</keyword>
<dbReference type="SUPFAM" id="SSF51905">
    <property type="entry name" value="FAD/NAD(P)-binding domain"/>
    <property type="match status" value="1"/>
</dbReference>
<accession>A0A8J6T642</accession>
<reference evidence="1 2" key="1">
    <citation type="submission" date="2020-08" db="EMBL/GenBank/DDBJ databases">
        <title>Bridging the membrane lipid divide: bacteria of the FCB group superphylum have the potential to synthesize archaeal ether lipids.</title>
        <authorList>
            <person name="Villanueva L."/>
            <person name="Von Meijenfeldt F.A.B."/>
            <person name="Westbye A.B."/>
            <person name="Yadav S."/>
            <person name="Hopmans E.C."/>
            <person name="Dutilh B.E."/>
            <person name="Sinninghe Damste J.S."/>
        </authorList>
    </citation>
    <scope>NUCLEOTIDE SEQUENCE [LARGE SCALE GENOMIC DNA]</scope>
    <source>
        <strain evidence="1">NIOZ-UU27</strain>
    </source>
</reference>
<proteinExistence type="predicted"/>
<protein>
    <submittedName>
        <fullName evidence="1">Adenylylsulfate reductase subunit alpha</fullName>
        <ecNumber evidence="1">1.8.99.2</ecNumber>
    </submittedName>
</protein>